<keyword evidence="2" id="KW-1185">Reference proteome</keyword>
<organism evidence="1 2">
    <name type="scientific">Acetobacter musti</name>
    <dbReference type="NCBI Taxonomy" id="864732"/>
    <lineage>
        <taxon>Bacteria</taxon>
        <taxon>Pseudomonadati</taxon>
        <taxon>Pseudomonadota</taxon>
        <taxon>Alphaproteobacteria</taxon>
        <taxon>Acetobacterales</taxon>
        <taxon>Acetobacteraceae</taxon>
        <taxon>Acetobacter</taxon>
    </lineage>
</organism>
<sequence length="67" mass="7565">MKRTPMSRLLAARSSVNPVCIADQKHQRQARLMLRPPAWAHRDGKCAHRNALNGGNSEMHHIVSRKA</sequence>
<reference evidence="1 2" key="1">
    <citation type="journal article" date="2020" name="Int. J. Syst. Evol. Microbiol.">
        <title>Novel acetic acid bacteria from cider fermentations: Acetobacter conturbans sp. nov. and Acetobacter fallax sp. nov.</title>
        <authorList>
            <person name="Sombolestani A.S."/>
            <person name="Cleenwerck I."/>
            <person name="Cnockaert M."/>
            <person name="Borremans W."/>
            <person name="Wieme A.D."/>
            <person name="De Vuyst L."/>
            <person name="Vandamme P."/>
        </authorList>
    </citation>
    <scope>NUCLEOTIDE SEQUENCE [LARGE SCALE GENOMIC DNA]</scope>
    <source>
        <strain evidence="1 2">LMG 30640</strain>
    </source>
</reference>
<evidence type="ECO:0008006" key="3">
    <source>
        <dbReference type="Google" id="ProtNLM"/>
    </source>
</evidence>
<proteinExistence type="predicted"/>
<gene>
    <name evidence="1" type="ORF">GOB93_20470</name>
</gene>
<accession>A0ABX0JTV6</accession>
<evidence type="ECO:0000313" key="1">
    <source>
        <dbReference type="EMBL" id="NHN86933.1"/>
    </source>
</evidence>
<dbReference type="EMBL" id="WOTB01000075">
    <property type="protein sequence ID" value="NHN86933.1"/>
    <property type="molecule type" value="Genomic_DNA"/>
</dbReference>
<protein>
    <recommendedName>
        <fullName evidence="3">HNH endonuclease</fullName>
    </recommendedName>
</protein>
<evidence type="ECO:0000313" key="2">
    <source>
        <dbReference type="Proteomes" id="UP000635278"/>
    </source>
</evidence>
<dbReference type="RefSeq" id="WP_173585225.1">
    <property type="nucleotide sequence ID" value="NZ_WOTB01000075.1"/>
</dbReference>
<comment type="caution">
    <text evidence="1">The sequence shown here is derived from an EMBL/GenBank/DDBJ whole genome shotgun (WGS) entry which is preliminary data.</text>
</comment>
<dbReference type="Proteomes" id="UP000635278">
    <property type="component" value="Unassembled WGS sequence"/>
</dbReference>
<name>A0ABX0JTV6_9PROT</name>